<dbReference type="EMBL" id="MTKT01004609">
    <property type="protein sequence ID" value="OWM70617.1"/>
    <property type="molecule type" value="Genomic_DNA"/>
</dbReference>
<reference evidence="4" key="1">
    <citation type="journal article" date="2017" name="Plant J.">
        <title>The pomegranate (Punica granatum L.) genome and the genomics of punicalagin biosynthesis.</title>
        <authorList>
            <person name="Qin G."/>
            <person name="Xu C."/>
            <person name="Ming R."/>
            <person name="Tang H."/>
            <person name="Guyot R."/>
            <person name="Kramer E.M."/>
            <person name="Hu Y."/>
            <person name="Yi X."/>
            <person name="Qi Y."/>
            <person name="Xu X."/>
            <person name="Gao Z."/>
            <person name="Pan H."/>
            <person name="Jian J."/>
            <person name="Tian Y."/>
            <person name="Yue Z."/>
            <person name="Xu Y."/>
        </authorList>
    </citation>
    <scope>NUCLEOTIDE SEQUENCE [LARGE SCALE GENOMIC DNA]</scope>
    <source>
        <strain evidence="4">cv. Dabenzi</strain>
    </source>
</reference>
<keyword evidence="5" id="KW-1185">Reference proteome</keyword>
<evidence type="ECO:0000313" key="4">
    <source>
        <dbReference type="Proteomes" id="UP000197138"/>
    </source>
</evidence>
<dbReference type="Pfam" id="PF03087">
    <property type="entry name" value="BPS1"/>
    <property type="match status" value="1"/>
</dbReference>
<evidence type="ECO:0000256" key="1">
    <source>
        <dbReference type="SAM" id="Coils"/>
    </source>
</evidence>
<proteinExistence type="predicted"/>
<dbReference type="GO" id="GO:0048367">
    <property type="term" value="P:shoot system development"/>
    <property type="evidence" value="ECO:0007669"/>
    <property type="project" value="InterPro"/>
</dbReference>
<dbReference type="PANTHER" id="PTHR33070:SF7">
    <property type="entry name" value="RX N-TERMINAL DOMAIN-CONTAINING PROTEIN"/>
    <property type="match status" value="1"/>
</dbReference>
<name>A0A218WCM4_PUNGR</name>
<dbReference type="AlphaFoldDB" id="A0A218WCM4"/>
<keyword evidence="1" id="KW-0175">Coiled coil</keyword>
<reference evidence="2" key="2">
    <citation type="submission" date="2017-06" db="EMBL/GenBank/DDBJ databases">
        <title>The pomegranate genome and the genomics of punicalagin biosynthesis.</title>
        <authorList>
            <person name="Xu C."/>
        </authorList>
    </citation>
    <scope>NUCLEOTIDE SEQUENCE [LARGE SCALE GENOMIC DNA]</scope>
    <source>
        <tissue evidence="2">Fresh leaf</tissue>
    </source>
</reference>
<gene>
    <name evidence="2" type="ORF">CDL15_Pgr014290</name>
    <name evidence="3" type="ORF">CRG98_024448</name>
</gene>
<evidence type="ECO:0000313" key="5">
    <source>
        <dbReference type="Proteomes" id="UP000233551"/>
    </source>
</evidence>
<dbReference type="STRING" id="22663.A0A218WCM4"/>
<reference evidence="3 5" key="3">
    <citation type="submission" date="2017-11" db="EMBL/GenBank/DDBJ databases">
        <title>De-novo sequencing of pomegranate (Punica granatum L.) genome.</title>
        <authorList>
            <person name="Akparov Z."/>
            <person name="Amiraslanov A."/>
            <person name="Hajiyeva S."/>
            <person name="Abbasov M."/>
            <person name="Kaur K."/>
            <person name="Hamwieh A."/>
            <person name="Solovyev V."/>
            <person name="Salamov A."/>
            <person name="Braich B."/>
            <person name="Kosarev P."/>
            <person name="Mahmoud A."/>
            <person name="Hajiyev E."/>
            <person name="Babayeva S."/>
            <person name="Izzatullayeva V."/>
            <person name="Mammadov A."/>
            <person name="Mammadov A."/>
            <person name="Sharifova S."/>
            <person name="Ojaghi J."/>
            <person name="Eynullazada K."/>
            <person name="Bayramov B."/>
            <person name="Abdulazimova A."/>
            <person name="Shahmuradov I."/>
        </authorList>
    </citation>
    <scope>NUCLEOTIDE SEQUENCE [LARGE SCALE GENOMIC DNA]</scope>
    <source>
        <strain evidence="3">AG2017</strain>
        <strain evidence="5">cv. AG2017</strain>
        <tissue evidence="3">Leaf</tissue>
    </source>
</reference>
<dbReference type="Proteomes" id="UP000197138">
    <property type="component" value="Unassembled WGS sequence"/>
</dbReference>
<sequence length="229" mass="25862">MAHMNFEALRNLHESANHLLHSPVIRQSLVHHGKWTDDVSEASLRMLDVCSTSRDVLLLVKDHIQDLRITLRRSNSIDICPGEDNPIAAYNMIKRKLKKETVKCLRSLKGMKGGSDGLDLLPVDHRLNVVVDMLREVRMTIVAIVESTSTLVSVPWLEGKSTRGSLATKLMRSRGPSLSDTWVDRAALESADTRLEAVEIAIEDLEIELECMFRRLIQTRVSLLNILTY</sequence>
<organism evidence="2 4">
    <name type="scientific">Punica granatum</name>
    <name type="common">Pomegranate</name>
    <dbReference type="NCBI Taxonomy" id="22663"/>
    <lineage>
        <taxon>Eukaryota</taxon>
        <taxon>Viridiplantae</taxon>
        <taxon>Streptophyta</taxon>
        <taxon>Embryophyta</taxon>
        <taxon>Tracheophyta</taxon>
        <taxon>Spermatophyta</taxon>
        <taxon>Magnoliopsida</taxon>
        <taxon>eudicotyledons</taxon>
        <taxon>Gunneridae</taxon>
        <taxon>Pentapetalae</taxon>
        <taxon>rosids</taxon>
        <taxon>malvids</taxon>
        <taxon>Myrtales</taxon>
        <taxon>Lythraceae</taxon>
        <taxon>Punica</taxon>
    </lineage>
</organism>
<evidence type="ECO:0000313" key="2">
    <source>
        <dbReference type="EMBL" id="OWM70617.1"/>
    </source>
</evidence>
<comment type="caution">
    <text evidence="2">The sequence shown here is derived from an EMBL/GenBank/DDBJ whole genome shotgun (WGS) entry which is preliminary data.</text>
</comment>
<dbReference type="GeneID" id="116215284"/>
<accession>A0A218WCM4</accession>
<protein>
    <submittedName>
        <fullName evidence="2">Uncharacterized protein</fullName>
    </submittedName>
</protein>
<dbReference type="InterPro" id="IPR004320">
    <property type="entry name" value="BPS1_pln"/>
</dbReference>
<dbReference type="OrthoDB" id="1678530at2759"/>
<evidence type="ECO:0000313" key="3">
    <source>
        <dbReference type="EMBL" id="PKI55157.1"/>
    </source>
</evidence>
<dbReference type="Proteomes" id="UP000233551">
    <property type="component" value="Unassembled WGS sequence"/>
</dbReference>
<dbReference type="EMBL" id="PGOL01001723">
    <property type="protein sequence ID" value="PKI55157.1"/>
    <property type="molecule type" value="Genomic_DNA"/>
</dbReference>
<dbReference type="PANTHER" id="PTHR33070">
    <property type="entry name" value="OS06G0725500 PROTEIN"/>
    <property type="match status" value="1"/>
</dbReference>
<feature type="coiled-coil region" evidence="1">
    <location>
        <begin position="188"/>
        <end position="215"/>
    </location>
</feature>
<dbReference type="GO" id="GO:0048364">
    <property type="term" value="P:root development"/>
    <property type="evidence" value="ECO:0007669"/>
    <property type="project" value="InterPro"/>
</dbReference>